<gene>
    <name evidence="1" type="ORF">KYD98_02700</name>
</gene>
<keyword evidence="2" id="KW-1185">Reference proteome</keyword>
<dbReference type="EMBL" id="JAHXPT010000002">
    <property type="protein sequence ID" value="MBW6408990.1"/>
    <property type="molecule type" value="Genomic_DNA"/>
</dbReference>
<dbReference type="Proteomes" id="UP001519921">
    <property type="component" value="Unassembled WGS sequence"/>
</dbReference>
<protein>
    <submittedName>
        <fullName evidence="1">Uncharacterized protein</fullName>
    </submittedName>
</protein>
<evidence type="ECO:0000313" key="2">
    <source>
        <dbReference type="Proteomes" id="UP001519921"/>
    </source>
</evidence>
<dbReference type="RefSeq" id="WP_219778415.1">
    <property type="nucleotide sequence ID" value="NZ_JAHXPT010000002.1"/>
</dbReference>
<evidence type="ECO:0000313" key="1">
    <source>
        <dbReference type="EMBL" id="MBW6408990.1"/>
    </source>
</evidence>
<reference evidence="1 2" key="1">
    <citation type="submission" date="2021-07" db="EMBL/GenBank/DDBJ databases">
        <title>Clostridium weizhouense sp. nov., an anaerobic bacterium isolated from activated sludge of Petroleum wastewater.</title>
        <authorList>
            <person name="Li Q."/>
        </authorList>
    </citation>
    <scope>NUCLEOTIDE SEQUENCE [LARGE SCALE GENOMIC DNA]</scope>
    <source>
        <strain evidence="1 2">YB-6</strain>
    </source>
</reference>
<comment type="caution">
    <text evidence="1">The sequence shown here is derived from an EMBL/GenBank/DDBJ whole genome shotgun (WGS) entry which is preliminary data.</text>
</comment>
<proteinExistence type="predicted"/>
<sequence length="59" mass="7010">MINIKIDMLEIKKDRLKEIDLQIKKAVKRKDWNTVNRLNSEKKCLLIDIKFIEGAKNGR</sequence>
<organism evidence="1 2">
    <name type="scientific">Clostridium weizhouense</name>
    <dbReference type="NCBI Taxonomy" id="2859781"/>
    <lineage>
        <taxon>Bacteria</taxon>
        <taxon>Bacillati</taxon>
        <taxon>Bacillota</taxon>
        <taxon>Clostridia</taxon>
        <taxon>Eubacteriales</taxon>
        <taxon>Clostridiaceae</taxon>
        <taxon>Clostridium</taxon>
    </lineage>
</organism>
<name>A0ABS7ANC1_9CLOT</name>
<accession>A0ABS7ANC1</accession>